<dbReference type="SUPFAM" id="SSF81330">
    <property type="entry name" value="Gated mechanosensitive channel"/>
    <property type="match status" value="1"/>
</dbReference>
<dbReference type="InterPro" id="IPR036019">
    <property type="entry name" value="MscL_channel"/>
</dbReference>
<keyword evidence="7" id="KW-1185">Reference proteome</keyword>
<dbReference type="Gene3D" id="1.10.1200.120">
    <property type="entry name" value="Large-conductance mechanosensitive channel, MscL, domain 1"/>
    <property type="match status" value="1"/>
</dbReference>
<dbReference type="PANTHER" id="PTHR30266:SF2">
    <property type="entry name" value="LARGE-CONDUCTANCE MECHANOSENSITIVE CHANNEL"/>
    <property type="match status" value="1"/>
</dbReference>
<feature type="transmembrane region" description="Helical" evidence="5">
    <location>
        <begin position="47"/>
        <end position="72"/>
    </location>
</feature>
<dbReference type="Pfam" id="PF01741">
    <property type="entry name" value="MscL"/>
    <property type="match status" value="1"/>
</dbReference>
<keyword evidence="3 5" id="KW-1133">Transmembrane helix</keyword>
<dbReference type="Proteomes" id="UP001165368">
    <property type="component" value="Unassembled WGS sequence"/>
</dbReference>
<feature type="transmembrane region" description="Helical" evidence="5">
    <location>
        <begin position="7"/>
        <end position="27"/>
    </location>
</feature>
<comment type="subcellular location">
    <subcellularLocation>
        <location evidence="1">Membrane</location>
        <topology evidence="1">Multi-pass membrane protein</topology>
    </subcellularLocation>
</comment>
<accession>A0ABS9L4S2</accession>
<evidence type="ECO:0000313" key="7">
    <source>
        <dbReference type="Proteomes" id="UP001165368"/>
    </source>
</evidence>
<gene>
    <name evidence="6" type="ORF">LVY72_07085</name>
</gene>
<keyword evidence="2 5" id="KW-0812">Transmembrane</keyword>
<dbReference type="PANTHER" id="PTHR30266">
    <property type="entry name" value="MECHANOSENSITIVE CHANNEL MSCL"/>
    <property type="match status" value="1"/>
</dbReference>
<evidence type="ECO:0000256" key="1">
    <source>
        <dbReference type="ARBA" id="ARBA00004141"/>
    </source>
</evidence>
<comment type="caution">
    <text evidence="6">The sequence shown here is derived from an EMBL/GenBank/DDBJ whole genome shotgun (WGS) entry which is preliminary data.</text>
</comment>
<dbReference type="InterPro" id="IPR037673">
    <property type="entry name" value="MSC/AndL"/>
</dbReference>
<evidence type="ECO:0000313" key="6">
    <source>
        <dbReference type="EMBL" id="MCG2621679.1"/>
    </source>
</evidence>
<reference evidence="6" key="1">
    <citation type="submission" date="2022-01" db="EMBL/GenBank/DDBJ databases">
        <authorList>
            <person name="Jo J.-H."/>
            <person name="Im W.-T."/>
        </authorList>
    </citation>
    <scope>NUCLEOTIDE SEQUENCE</scope>
    <source>
        <strain evidence="6">I2-34</strain>
    </source>
</reference>
<evidence type="ECO:0000256" key="2">
    <source>
        <dbReference type="ARBA" id="ARBA00022692"/>
    </source>
</evidence>
<keyword evidence="4 5" id="KW-0472">Membrane</keyword>
<name>A0ABS9L4S2_9MICC</name>
<evidence type="ECO:0000256" key="3">
    <source>
        <dbReference type="ARBA" id="ARBA00022989"/>
    </source>
</evidence>
<evidence type="ECO:0000256" key="5">
    <source>
        <dbReference type="SAM" id="Phobius"/>
    </source>
</evidence>
<evidence type="ECO:0000256" key="4">
    <source>
        <dbReference type="ARBA" id="ARBA00023136"/>
    </source>
</evidence>
<dbReference type="EMBL" id="JAKLTQ010000003">
    <property type="protein sequence ID" value="MCG2621679.1"/>
    <property type="molecule type" value="Genomic_DNA"/>
</dbReference>
<organism evidence="6 7">
    <name type="scientific">Arthrobacter hankyongi</name>
    <dbReference type="NCBI Taxonomy" id="2904801"/>
    <lineage>
        <taxon>Bacteria</taxon>
        <taxon>Bacillati</taxon>
        <taxon>Actinomycetota</taxon>
        <taxon>Actinomycetes</taxon>
        <taxon>Micrococcales</taxon>
        <taxon>Micrococcaceae</taxon>
        <taxon>Arthrobacter</taxon>
    </lineage>
</organism>
<proteinExistence type="predicted"/>
<sequence>MVIGAAFSAVINSLVGNIIMPRIAALVGSPNFDSFGVVTINGNDIKFGAFLTVLVNFLLVAAAIYFLVVAPMNHAIERRDRRLGIAPAEDAMDPQIALLTDIRDALRSHAP</sequence>
<protein>
    <submittedName>
        <fullName evidence="6">MscL family protein</fullName>
    </submittedName>
</protein>